<sequence>MAPRLPQPLRWNTFLGLTYLCIGLFNDLAVIDVAVTKRMVRNEKEGTTACSEAATEFIRASGEDKGAEKIQEQVVLGI</sequence>
<accession>A0A6A5YI47</accession>
<keyword evidence="3" id="KW-1185">Reference proteome</keyword>
<protein>
    <submittedName>
        <fullName evidence="2">Uncharacterized protein</fullName>
    </submittedName>
</protein>
<dbReference type="AlphaFoldDB" id="A0A6A5YI47"/>
<dbReference type="Proteomes" id="UP000799770">
    <property type="component" value="Unassembled WGS sequence"/>
</dbReference>
<gene>
    <name evidence="2" type="ORF">BDV96DRAFT_654498</name>
</gene>
<keyword evidence="1" id="KW-0812">Transmembrane</keyword>
<proteinExistence type="predicted"/>
<evidence type="ECO:0000313" key="3">
    <source>
        <dbReference type="Proteomes" id="UP000799770"/>
    </source>
</evidence>
<evidence type="ECO:0000313" key="2">
    <source>
        <dbReference type="EMBL" id="KAF2106715.1"/>
    </source>
</evidence>
<feature type="transmembrane region" description="Helical" evidence="1">
    <location>
        <begin position="14"/>
        <end position="35"/>
    </location>
</feature>
<dbReference type="EMBL" id="ML977360">
    <property type="protein sequence ID" value="KAF2106715.1"/>
    <property type="molecule type" value="Genomic_DNA"/>
</dbReference>
<name>A0A6A5YI47_9PLEO</name>
<keyword evidence="1" id="KW-1133">Transmembrane helix</keyword>
<evidence type="ECO:0000256" key="1">
    <source>
        <dbReference type="SAM" id="Phobius"/>
    </source>
</evidence>
<reference evidence="2" key="1">
    <citation type="journal article" date="2020" name="Stud. Mycol.">
        <title>101 Dothideomycetes genomes: a test case for predicting lifestyles and emergence of pathogens.</title>
        <authorList>
            <person name="Haridas S."/>
            <person name="Albert R."/>
            <person name="Binder M."/>
            <person name="Bloem J."/>
            <person name="Labutti K."/>
            <person name="Salamov A."/>
            <person name="Andreopoulos B."/>
            <person name="Baker S."/>
            <person name="Barry K."/>
            <person name="Bills G."/>
            <person name="Bluhm B."/>
            <person name="Cannon C."/>
            <person name="Castanera R."/>
            <person name="Culley D."/>
            <person name="Daum C."/>
            <person name="Ezra D."/>
            <person name="Gonzalez J."/>
            <person name="Henrissat B."/>
            <person name="Kuo A."/>
            <person name="Liang C."/>
            <person name="Lipzen A."/>
            <person name="Lutzoni F."/>
            <person name="Magnuson J."/>
            <person name="Mondo S."/>
            <person name="Nolan M."/>
            <person name="Ohm R."/>
            <person name="Pangilinan J."/>
            <person name="Park H.-J."/>
            <person name="Ramirez L."/>
            <person name="Alfaro M."/>
            <person name="Sun H."/>
            <person name="Tritt A."/>
            <person name="Yoshinaga Y."/>
            <person name="Zwiers L.-H."/>
            <person name="Turgeon B."/>
            <person name="Goodwin S."/>
            <person name="Spatafora J."/>
            <person name="Crous P."/>
            <person name="Grigoriev I."/>
        </authorList>
    </citation>
    <scope>NUCLEOTIDE SEQUENCE</scope>
    <source>
        <strain evidence="2">CBS 627.86</strain>
    </source>
</reference>
<organism evidence="2 3">
    <name type="scientific">Lophiotrema nucula</name>
    <dbReference type="NCBI Taxonomy" id="690887"/>
    <lineage>
        <taxon>Eukaryota</taxon>
        <taxon>Fungi</taxon>
        <taxon>Dikarya</taxon>
        <taxon>Ascomycota</taxon>
        <taxon>Pezizomycotina</taxon>
        <taxon>Dothideomycetes</taxon>
        <taxon>Pleosporomycetidae</taxon>
        <taxon>Pleosporales</taxon>
        <taxon>Lophiotremataceae</taxon>
        <taxon>Lophiotrema</taxon>
    </lineage>
</organism>
<keyword evidence="1" id="KW-0472">Membrane</keyword>